<protein>
    <submittedName>
        <fullName evidence="1">Uncharacterized protein</fullName>
    </submittedName>
</protein>
<evidence type="ECO:0000313" key="1">
    <source>
        <dbReference type="EMBL" id="KAJ0092394.1"/>
    </source>
</evidence>
<accession>A0ACC1B0E6</accession>
<dbReference type="Proteomes" id="UP001164250">
    <property type="component" value="Chromosome 7"/>
</dbReference>
<organism evidence="1 2">
    <name type="scientific">Pistacia atlantica</name>
    <dbReference type="NCBI Taxonomy" id="434234"/>
    <lineage>
        <taxon>Eukaryota</taxon>
        <taxon>Viridiplantae</taxon>
        <taxon>Streptophyta</taxon>
        <taxon>Embryophyta</taxon>
        <taxon>Tracheophyta</taxon>
        <taxon>Spermatophyta</taxon>
        <taxon>Magnoliopsida</taxon>
        <taxon>eudicotyledons</taxon>
        <taxon>Gunneridae</taxon>
        <taxon>Pentapetalae</taxon>
        <taxon>rosids</taxon>
        <taxon>malvids</taxon>
        <taxon>Sapindales</taxon>
        <taxon>Anacardiaceae</taxon>
        <taxon>Pistacia</taxon>
    </lineage>
</organism>
<name>A0ACC1B0E6_9ROSI</name>
<keyword evidence="2" id="KW-1185">Reference proteome</keyword>
<reference evidence="2" key="1">
    <citation type="journal article" date="2023" name="G3 (Bethesda)">
        <title>Genome assembly and association tests identify interacting loci associated with vigor, precocity, and sex in interspecific pistachio rootstocks.</title>
        <authorList>
            <person name="Palmer W."/>
            <person name="Jacygrad E."/>
            <person name="Sagayaradj S."/>
            <person name="Cavanaugh K."/>
            <person name="Han R."/>
            <person name="Bertier L."/>
            <person name="Beede B."/>
            <person name="Kafkas S."/>
            <person name="Golino D."/>
            <person name="Preece J."/>
            <person name="Michelmore R."/>
        </authorList>
    </citation>
    <scope>NUCLEOTIDE SEQUENCE [LARGE SCALE GENOMIC DNA]</scope>
</reference>
<gene>
    <name evidence="1" type="ORF">Patl1_26256</name>
</gene>
<dbReference type="EMBL" id="CM047903">
    <property type="protein sequence ID" value="KAJ0092394.1"/>
    <property type="molecule type" value="Genomic_DNA"/>
</dbReference>
<evidence type="ECO:0000313" key="2">
    <source>
        <dbReference type="Proteomes" id="UP001164250"/>
    </source>
</evidence>
<proteinExistence type="predicted"/>
<sequence>MESLNQETSPSAKFHCIALTSTLKDHLVFVHVAGLGYNSSIDNDKAVVEKFKEVPFSPSKSLRTSLGCFGGWLCANRFGKYSIEDGDEVILDIDGENMASLDDRTRELNVLFGREHGLRVAYHGQSLVSPNMFQEAEDR</sequence>
<comment type="caution">
    <text evidence="1">The sequence shown here is derived from an EMBL/GenBank/DDBJ whole genome shotgun (WGS) entry which is preliminary data.</text>
</comment>